<dbReference type="Pfam" id="PF12621">
    <property type="entry name" value="PHM7_ext"/>
    <property type="match status" value="1"/>
</dbReference>
<evidence type="ECO:0000256" key="4">
    <source>
        <dbReference type="ARBA" id="ARBA00022692"/>
    </source>
</evidence>
<proteinExistence type="inferred from homology"/>
<sequence>MDIQTALHVSAIAANAGDQFSALKEKKFPGSTSFSAIVAAFIPTFLSAVLFLAIFVAIRSRFPVIYSPRTYIGVVPEKHRTPSTSRSKLAWIHTLRVVDDKFVLHHQSLDGYLYLRFLRTIIFICIVGCCITWPILFPVNATGGGNSSQLDRIGFSNVAKRNHLYAHAVVAWIFFGFIMFVVARERIWLIGLRQAWHLSKSNASRLSSRTVLFLSAPKEALNPDNLHRFGDDAKRVWPVTKADELESLVADRNQKTLMLEAAEVTLSRKANKKRLQGLRKGSANGSVPNYDSLPDTVKGSLRPTHRLKVPVARKVDTIEWSRKQVIEKAERVEKARESYTAPHSRLGTAVFVEFETQAAAQRAYQQLQSSQMLAMNPRFIGVQPKEVIWKNLTIPPAGRISQGYIANALVAAIIIFWSIPIALVGTLSNINYLTDKVKFLGFINNLPAPILGLLTGFLPPFLLSLFVSYVPNFLRYIAKSSGQPTNTQAELKTQTWFFAFQVIQVFLVTTFTSGAAAVVTKIIQEPTMVPTLLAENLPKASNFYLTYFILQGTASAAQNVLNYSDLFEYLFYDMFLDKTPRDKYSRYTSMKGMGWGKVYPKFTNMAIIAIAYSCIAPLVLGFAAAGLFLYYLSYRYNFLFVIQPKIDSKGQFYTRALQQLLTGVYIAELCLIGLFGARKATGPSILTAILFLASVVYHYTMNSQLSPLETYLPADLHNDDDDEDTPLLAAAEEGTASESRVQRIGQEVRIPKQVLDPIASFFEPHIFASYKAMKAWLGSSHDDEDDLPQYSDEELRTAYLNPAFTSKTPKVWLARDEMGISKQEIRENEAVGISTTDEGAWLDEKNRVEWDVEGFNVPIFKVPVKY</sequence>
<feature type="domain" description="CSC1/OSCA1-like N-terminal transmembrane" evidence="11">
    <location>
        <begin position="36"/>
        <end position="185"/>
    </location>
</feature>
<dbReference type="GO" id="GO:0005227">
    <property type="term" value="F:calcium-activated cation channel activity"/>
    <property type="evidence" value="ECO:0007669"/>
    <property type="project" value="InterPro"/>
</dbReference>
<feature type="transmembrane region" description="Helical" evidence="8">
    <location>
        <begin position="450"/>
        <end position="474"/>
    </location>
</feature>
<dbReference type="EMBL" id="KV749303">
    <property type="protein sequence ID" value="OCL10131.1"/>
    <property type="molecule type" value="Genomic_DNA"/>
</dbReference>
<organism evidence="13 14">
    <name type="scientific">Glonium stellatum</name>
    <dbReference type="NCBI Taxonomy" id="574774"/>
    <lineage>
        <taxon>Eukaryota</taxon>
        <taxon>Fungi</taxon>
        <taxon>Dikarya</taxon>
        <taxon>Ascomycota</taxon>
        <taxon>Pezizomycotina</taxon>
        <taxon>Dothideomycetes</taxon>
        <taxon>Pleosporomycetidae</taxon>
        <taxon>Gloniales</taxon>
        <taxon>Gloniaceae</taxon>
        <taxon>Glonium</taxon>
    </lineage>
</organism>
<evidence type="ECO:0000256" key="1">
    <source>
        <dbReference type="ARBA" id="ARBA00004141"/>
    </source>
</evidence>
<evidence type="ECO:0000313" key="13">
    <source>
        <dbReference type="EMBL" id="OCL10131.1"/>
    </source>
</evidence>
<dbReference type="InterPro" id="IPR022257">
    <property type="entry name" value="PHM7_ext"/>
</dbReference>
<feature type="transmembrane region" description="Helical" evidence="8">
    <location>
        <begin position="605"/>
        <end position="632"/>
    </location>
</feature>
<reference evidence="13 14" key="1">
    <citation type="journal article" date="2016" name="Nat. Commun.">
        <title>Ectomycorrhizal ecology is imprinted in the genome of the dominant symbiotic fungus Cenococcum geophilum.</title>
        <authorList>
            <consortium name="DOE Joint Genome Institute"/>
            <person name="Peter M."/>
            <person name="Kohler A."/>
            <person name="Ohm R.A."/>
            <person name="Kuo A."/>
            <person name="Krutzmann J."/>
            <person name="Morin E."/>
            <person name="Arend M."/>
            <person name="Barry K.W."/>
            <person name="Binder M."/>
            <person name="Choi C."/>
            <person name="Clum A."/>
            <person name="Copeland A."/>
            <person name="Grisel N."/>
            <person name="Haridas S."/>
            <person name="Kipfer T."/>
            <person name="LaButti K."/>
            <person name="Lindquist E."/>
            <person name="Lipzen A."/>
            <person name="Maire R."/>
            <person name="Meier B."/>
            <person name="Mihaltcheva S."/>
            <person name="Molinier V."/>
            <person name="Murat C."/>
            <person name="Poggeler S."/>
            <person name="Quandt C.A."/>
            <person name="Sperisen C."/>
            <person name="Tritt A."/>
            <person name="Tisserant E."/>
            <person name="Crous P.W."/>
            <person name="Henrissat B."/>
            <person name="Nehls U."/>
            <person name="Egli S."/>
            <person name="Spatafora J.W."/>
            <person name="Grigoriev I.V."/>
            <person name="Martin F.M."/>
        </authorList>
    </citation>
    <scope>NUCLEOTIDE SEQUENCE [LARGE SCALE GENOMIC DNA]</scope>
    <source>
        <strain evidence="13 14">CBS 207.34</strain>
    </source>
</reference>
<evidence type="ECO:0000313" key="14">
    <source>
        <dbReference type="Proteomes" id="UP000250140"/>
    </source>
</evidence>
<evidence type="ECO:0000259" key="11">
    <source>
        <dbReference type="Pfam" id="PF13967"/>
    </source>
</evidence>
<evidence type="ECO:0000256" key="7">
    <source>
        <dbReference type="SAM" id="MobiDB-lite"/>
    </source>
</evidence>
<dbReference type="Pfam" id="PF13967">
    <property type="entry name" value="RSN1_TM"/>
    <property type="match status" value="1"/>
</dbReference>
<comment type="similarity">
    <text evidence="2">Belongs to the CSC1 (TC 1.A.17) family.</text>
</comment>
<feature type="transmembrane region" description="Helical" evidence="8">
    <location>
        <begin position="681"/>
        <end position="699"/>
    </location>
</feature>
<evidence type="ECO:0000256" key="6">
    <source>
        <dbReference type="ARBA" id="ARBA00023136"/>
    </source>
</evidence>
<keyword evidence="14" id="KW-1185">Reference proteome</keyword>
<feature type="domain" description="10TM putative phosphate transporter extracellular tail" evidence="10">
    <location>
        <begin position="761"/>
        <end position="851"/>
    </location>
</feature>
<evidence type="ECO:0000256" key="3">
    <source>
        <dbReference type="ARBA" id="ARBA00022448"/>
    </source>
</evidence>
<dbReference type="Pfam" id="PF14703">
    <property type="entry name" value="PHM7_cyt"/>
    <property type="match status" value="1"/>
</dbReference>
<accession>A0A8E2F453</accession>
<dbReference type="OrthoDB" id="1076608at2759"/>
<dbReference type="InterPro" id="IPR003864">
    <property type="entry name" value="CSC1/OSCA1-like_7TM"/>
</dbReference>
<feature type="transmembrane region" description="Helical" evidence="8">
    <location>
        <begin position="164"/>
        <end position="183"/>
    </location>
</feature>
<feature type="transmembrane region" description="Helical" evidence="8">
    <location>
        <begin position="652"/>
        <end position="675"/>
    </location>
</feature>
<dbReference type="PANTHER" id="PTHR13018:SF26">
    <property type="entry name" value="DOMAIN PROTEIN, PUTATIVE (AFU_ORTHOLOGUE AFUA_5G10920)-RELATED"/>
    <property type="match status" value="1"/>
</dbReference>
<keyword evidence="4 8" id="KW-0812">Transmembrane</keyword>
<evidence type="ECO:0000259" key="9">
    <source>
        <dbReference type="Pfam" id="PF02714"/>
    </source>
</evidence>
<evidence type="ECO:0000259" key="12">
    <source>
        <dbReference type="Pfam" id="PF14703"/>
    </source>
</evidence>
<dbReference type="GO" id="GO:0005886">
    <property type="term" value="C:plasma membrane"/>
    <property type="evidence" value="ECO:0007669"/>
    <property type="project" value="TreeGrafter"/>
</dbReference>
<keyword evidence="6 8" id="KW-0472">Membrane</keyword>
<dbReference type="InterPro" id="IPR032880">
    <property type="entry name" value="CSC1/OSCA1-like_N"/>
</dbReference>
<dbReference type="Pfam" id="PF02714">
    <property type="entry name" value="RSN1_7TM"/>
    <property type="match status" value="1"/>
</dbReference>
<dbReference type="AlphaFoldDB" id="A0A8E2F453"/>
<comment type="subcellular location">
    <subcellularLocation>
        <location evidence="1">Membrane</location>
        <topology evidence="1">Multi-pass membrane protein</topology>
    </subcellularLocation>
</comment>
<dbReference type="Proteomes" id="UP000250140">
    <property type="component" value="Unassembled WGS sequence"/>
</dbReference>
<keyword evidence="5 8" id="KW-1133">Transmembrane helix</keyword>
<feature type="domain" description="CSC1/OSCA1-like cytosolic" evidence="12">
    <location>
        <begin position="208"/>
        <end position="391"/>
    </location>
</feature>
<feature type="transmembrane region" description="Helical" evidence="8">
    <location>
        <begin position="117"/>
        <end position="136"/>
    </location>
</feature>
<name>A0A8E2F453_9PEZI</name>
<feature type="domain" description="CSC1/OSCA1-like 7TM region" evidence="9">
    <location>
        <begin position="404"/>
        <end position="675"/>
    </location>
</feature>
<feature type="region of interest" description="Disordered" evidence="7">
    <location>
        <begin position="275"/>
        <end position="299"/>
    </location>
</feature>
<dbReference type="PANTHER" id="PTHR13018">
    <property type="entry name" value="PROBABLE MEMBRANE PROTEIN DUF221-RELATED"/>
    <property type="match status" value="1"/>
</dbReference>
<evidence type="ECO:0000259" key="10">
    <source>
        <dbReference type="Pfam" id="PF12621"/>
    </source>
</evidence>
<keyword evidence="3" id="KW-0813">Transport</keyword>
<protein>
    <submittedName>
        <fullName evidence="13">DUF221-domain-containing protein</fullName>
    </submittedName>
</protein>
<dbReference type="InterPro" id="IPR045122">
    <property type="entry name" value="Csc1-like"/>
</dbReference>
<feature type="transmembrane region" description="Helical" evidence="8">
    <location>
        <begin position="34"/>
        <end position="58"/>
    </location>
</feature>
<feature type="transmembrane region" description="Helical" evidence="8">
    <location>
        <begin position="404"/>
        <end position="430"/>
    </location>
</feature>
<evidence type="ECO:0000256" key="5">
    <source>
        <dbReference type="ARBA" id="ARBA00022989"/>
    </source>
</evidence>
<evidence type="ECO:0000256" key="8">
    <source>
        <dbReference type="SAM" id="Phobius"/>
    </source>
</evidence>
<dbReference type="InterPro" id="IPR027815">
    <property type="entry name" value="CSC1/OSCA1-like_cyt"/>
</dbReference>
<evidence type="ECO:0000256" key="2">
    <source>
        <dbReference type="ARBA" id="ARBA00007779"/>
    </source>
</evidence>
<gene>
    <name evidence="13" type="ORF">AOQ84DRAFT_5868</name>
</gene>